<dbReference type="Proteomes" id="UP000516428">
    <property type="component" value="Plasmid unnamed2"/>
</dbReference>
<organism evidence="1 2">
    <name type="scientific">Streptomyces xanthii</name>
    <dbReference type="NCBI Taxonomy" id="2768069"/>
    <lineage>
        <taxon>Bacteria</taxon>
        <taxon>Bacillati</taxon>
        <taxon>Actinomycetota</taxon>
        <taxon>Actinomycetes</taxon>
        <taxon>Kitasatosporales</taxon>
        <taxon>Streptomycetaceae</taxon>
        <taxon>Streptomyces</taxon>
    </lineage>
</organism>
<dbReference type="EMBL" id="CP061283">
    <property type="protein sequence ID" value="QNS09427.1"/>
    <property type="molecule type" value="Genomic_DNA"/>
</dbReference>
<accession>A0A7H1BL22</accession>
<name>A0A7H1BL22_9ACTN</name>
<protein>
    <submittedName>
        <fullName evidence="1">MarR family transcriptional regulator</fullName>
    </submittedName>
</protein>
<gene>
    <name evidence="1" type="ORF">IAG42_37315</name>
</gene>
<dbReference type="InterPro" id="IPR036388">
    <property type="entry name" value="WH-like_DNA-bd_sf"/>
</dbReference>
<dbReference type="RefSeq" id="WP_188342082.1">
    <property type="nucleotide sequence ID" value="NZ_CP061283.1"/>
</dbReference>
<proteinExistence type="predicted"/>
<keyword evidence="2" id="KW-1185">Reference proteome</keyword>
<sequence length="132" mass="14152">MSSPAEQFDVEHWLDREQLHELLCKSGALPPAASKILMYVASGAPLGHRVEESASAIGGRLQMSTSATSRAVNALLAEGWLEPAGRIVGVQTYRVGPAVYGALEIDKTGARLEKEDRPLATVRHLPVPTPID</sequence>
<keyword evidence="1" id="KW-0614">Plasmid</keyword>
<reference evidence="1 2" key="1">
    <citation type="submission" date="2020-09" db="EMBL/GenBank/DDBJ databases">
        <title>A novel species.</title>
        <authorList>
            <person name="Gao J."/>
        </authorList>
    </citation>
    <scope>NUCLEOTIDE SEQUENCE [LARGE SCALE GENOMIC DNA]</scope>
    <source>
        <strain evidence="1 2">CRXT-Y-14</strain>
        <plasmid evidence="1 2">unnamed2</plasmid>
    </source>
</reference>
<evidence type="ECO:0000313" key="2">
    <source>
        <dbReference type="Proteomes" id="UP000516428"/>
    </source>
</evidence>
<dbReference type="AlphaFoldDB" id="A0A7H1BL22"/>
<dbReference type="Gene3D" id="1.10.10.10">
    <property type="entry name" value="Winged helix-like DNA-binding domain superfamily/Winged helix DNA-binding domain"/>
    <property type="match status" value="1"/>
</dbReference>
<dbReference type="KEGG" id="sxn:IAG42_37315"/>
<geneLocation type="plasmid" evidence="1 2">
    <name>unnamed2</name>
</geneLocation>
<evidence type="ECO:0000313" key="1">
    <source>
        <dbReference type="EMBL" id="QNS09427.1"/>
    </source>
</evidence>